<dbReference type="PROSITE" id="PS51186">
    <property type="entry name" value="GNAT"/>
    <property type="match status" value="1"/>
</dbReference>
<dbReference type="SUPFAM" id="SSF55729">
    <property type="entry name" value="Acyl-CoA N-acyltransferases (Nat)"/>
    <property type="match status" value="1"/>
</dbReference>
<dbReference type="GO" id="GO:0016747">
    <property type="term" value="F:acyltransferase activity, transferring groups other than amino-acyl groups"/>
    <property type="evidence" value="ECO:0007669"/>
    <property type="project" value="InterPro"/>
</dbReference>
<feature type="domain" description="N-acetyltransferase" evidence="1">
    <location>
        <begin position="5"/>
        <end position="147"/>
    </location>
</feature>
<sequence>MNESYQVCNIQREEIPDFLRLCHDEGWSPTYEMIESFYKFDKEGLFVGKINGEIVSAIAAIKYRQNYGHISYFVVSKNHRGSGLGSKLFSHAFEHLNGNIVGLNAVESMITKYENIGFKKQYYVEKIVGISKATANFDALILSNVFNFDASMLIENKITDYFLTDRKEMLLFWLTLPSAITKVYINDGKIQGFASIHQKHKENAWEISPIISDNMEIAKLLIVCLMNSIPSGCNVTLLIPEINKQSLKMIEELKDLFNFEKKDTEPLMYKYVNDQQKQLIQNYQSEASINHVFGVLSLCIG</sequence>
<dbReference type="Pfam" id="PF00583">
    <property type="entry name" value="Acetyltransf_1"/>
    <property type="match status" value="1"/>
</dbReference>
<dbReference type="InterPro" id="IPR052729">
    <property type="entry name" value="Acyl/Acetyltrans_Enzymes"/>
</dbReference>
<keyword evidence="3" id="KW-1185">Reference proteome</keyword>
<dbReference type="Proteomes" id="UP000179807">
    <property type="component" value="Unassembled WGS sequence"/>
</dbReference>
<dbReference type="OrthoDB" id="5771378at2759"/>
<evidence type="ECO:0000313" key="2">
    <source>
        <dbReference type="EMBL" id="OHT14371.1"/>
    </source>
</evidence>
<organism evidence="2 3">
    <name type="scientific">Tritrichomonas foetus</name>
    <dbReference type="NCBI Taxonomy" id="1144522"/>
    <lineage>
        <taxon>Eukaryota</taxon>
        <taxon>Metamonada</taxon>
        <taxon>Parabasalia</taxon>
        <taxon>Tritrichomonadida</taxon>
        <taxon>Tritrichomonadidae</taxon>
        <taxon>Tritrichomonas</taxon>
    </lineage>
</organism>
<dbReference type="GeneID" id="94833009"/>
<dbReference type="PANTHER" id="PTHR47237:SF1">
    <property type="entry name" value="SLL0310 PROTEIN"/>
    <property type="match status" value="1"/>
</dbReference>
<dbReference type="AlphaFoldDB" id="A0A1J4KSZ0"/>
<dbReference type="InterPro" id="IPR000182">
    <property type="entry name" value="GNAT_dom"/>
</dbReference>
<dbReference type="PANTHER" id="PTHR47237">
    <property type="entry name" value="SLL0310 PROTEIN"/>
    <property type="match status" value="1"/>
</dbReference>
<evidence type="ECO:0000313" key="3">
    <source>
        <dbReference type="Proteomes" id="UP000179807"/>
    </source>
</evidence>
<dbReference type="CDD" id="cd04301">
    <property type="entry name" value="NAT_SF"/>
    <property type="match status" value="1"/>
</dbReference>
<dbReference type="InterPro" id="IPR041496">
    <property type="entry name" value="YitH/HolE_GNAT"/>
</dbReference>
<dbReference type="VEuPathDB" id="TrichDB:TRFO_15299"/>
<dbReference type="Gene3D" id="3.40.630.90">
    <property type="match status" value="1"/>
</dbReference>
<evidence type="ECO:0000259" key="1">
    <source>
        <dbReference type="PROSITE" id="PS51186"/>
    </source>
</evidence>
<proteinExistence type="predicted"/>
<protein>
    <submittedName>
        <fullName evidence="2">N-acetyltransferase GCN5</fullName>
    </submittedName>
</protein>
<dbReference type="Pfam" id="PF18014">
    <property type="entry name" value="Acetyltransf_18"/>
    <property type="match status" value="1"/>
</dbReference>
<comment type="caution">
    <text evidence="2">The sequence shown here is derived from an EMBL/GenBank/DDBJ whole genome shotgun (WGS) entry which is preliminary data.</text>
</comment>
<name>A0A1J4KSZ0_9EUKA</name>
<dbReference type="InterPro" id="IPR016181">
    <property type="entry name" value="Acyl_CoA_acyltransferase"/>
</dbReference>
<dbReference type="RefSeq" id="XP_068367507.1">
    <property type="nucleotide sequence ID" value="XM_068498305.1"/>
</dbReference>
<dbReference type="EMBL" id="MLAK01000384">
    <property type="protein sequence ID" value="OHT14371.1"/>
    <property type="molecule type" value="Genomic_DNA"/>
</dbReference>
<accession>A0A1J4KSZ0</accession>
<reference evidence="2" key="1">
    <citation type="submission" date="2016-10" db="EMBL/GenBank/DDBJ databases">
        <authorList>
            <person name="Benchimol M."/>
            <person name="Almeida L.G."/>
            <person name="Vasconcelos A.T."/>
            <person name="Perreira-Neves A."/>
            <person name="Rosa I.A."/>
            <person name="Tasca T."/>
            <person name="Bogo M.R."/>
            <person name="de Souza W."/>
        </authorList>
    </citation>
    <scope>NUCLEOTIDE SEQUENCE [LARGE SCALE GENOMIC DNA]</scope>
    <source>
        <strain evidence="2">K</strain>
    </source>
</reference>
<gene>
    <name evidence="2" type="ORF">TRFO_15299</name>
</gene>
<dbReference type="Gene3D" id="3.40.630.30">
    <property type="match status" value="1"/>
</dbReference>